<evidence type="ECO:0000313" key="2">
    <source>
        <dbReference type="EMBL" id="CAB0011080.1"/>
    </source>
</evidence>
<feature type="non-terminal residue" evidence="2">
    <location>
        <position position="1"/>
    </location>
</feature>
<dbReference type="AlphaFoldDB" id="A0A6H5H2Z7"/>
<proteinExistence type="predicted"/>
<gene>
    <name evidence="2" type="ORF">NTEN_LOCUS16073</name>
</gene>
<name>A0A6H5H2Z7_9HEMI</name>
<reference evidence="2 3" key="1">
    <citation type="submission" date="2020-02" db="EMBL/GenBank/DDBJ databases">
        <authorList>
            <person name="Ferguson B K."/>
        </authorList>
    </citation>
    <scope>NUCLEOTIDE SEQUENCE [LARGE SCALE GENOMIC DNA]</scope>
</reference>
<protein>
    <submittedName>
        <fullName evidence="2">Uncharacterized protein</fullName>
    </submittedName>
</protein>
<dbReference type="Proteomes" id="UP000479000">
    <property type="component" value="Unassembled WGS sequence"/>
</dbReference>
<keyword evidence="3" id="KW-1185">Reference proteome</keyword>
<accession>A0A6H5H2Z7</accession>
<evidence type="ECO:0000313" key="3">
    <source>
        <dbReference type="Proteomes" id="UP000479000"/>
    </source>
</evidence>
<evidence type="ECO:0000256" key="1">
    <source>
        <dbReference type="SAM" id="MobiDB-lite"/>
    </source>
</evidence>
<feature type="region of interest" description="Disordered" evidence="1">
    <location>
        <begin position="1"/>
        <end position="81"/>
    </location>
</feature>
<feature type="compositionally biased region" description="Polar residues" evidence="1">
    <location>
        <begin position="7"/>
        <end position="18"/>
    </location>
</feature>
<sequence>TLPISPSDAQYRSLSDSRAVSVAPSGGLCRSLGRPPSLPRTLPWRLPSRSLGRSHGGCLASGGGGTAPPLGSAILIQTPQN</sequence>
<organism evidence="2 3">
    <name type="scientific">Nesidiocoris tenuis</name>
    <dbReference type="NCBI Taxonomy" id="355587"/>
    <lineage>
        <taxon>Eukaryota</taxon>
        <taxon>Metazoa</taxon>
        <taxon>Ecdysozoa</taxon>
        <taxon>Arthropoda</taxon>
        <taxon>Hexapoda</taxon>
        <taxon>Insecta</taxon>
        <taxon>Pterygota</taxon>
        <taxon>Neoptera</taxon>
        <taxon>Paraneoptera</taxon>
        <taxon>Hemiptera</taxon>
        <taxon>Heteroptera</taxon>
        <taxon>Panheteroptera</taxon>
        <taxon>Cimicomorpha</taxon>
        <taxon>Miridae</taxon>
        <taxon>Dicyphina</taxon>
        <taxon>Nesidiocoris</taxon>
    </lineage>
</organism>
<dbReference type="EMBL" id="CADCXU010023710">
    <property type="protein sequence ID" value="CAB0011080.1"/>
    <property type="molecule type" value="Genomic_DNA"/>
</dbReference>